<sequence>MSARPLFLLLCLAVATAGVLRARSQPDSNGFISIDCGLPGPASSVDRDTELPYSPDAGFTDAGSNHDVSVEYTYSRLWKLYYNVRSFPDGERNCYTLRSLVPGIKYLFFRNGDLPRLLHHDDAHGHLFKKVPQSMVYNSRITED</sequence>
<name>A0AAD8X875_LOLMU</name>
<protein>
    <recommendedName>
        <fullName evidence="3">Malectin-like domain-containing protein</fullName>
    </recommendedName>
</protein>
<keyword evidence="2" id="KW-0732">Signal</keyword>
<dbReference type="Pfam" id="PF12819">
    <property type="entry name" value="Malectin_like"/>
    <property type="match status" value="1"/>
</dbReference>
<dbReference type="GO" id="GO:0016020">
    <property type="term" value="C:membrane"/>
    <property type="evidence" value="ECO:0007669"/>
    <property type="project" value="UniProtKB-SubCell"/>
</dbReference>
<dbReference type="EMBL" id="JAUUTY010000001">
    <property type="protein sequence ID" value="KAK1699245.1"/>
    <property type="molecule type" value="Genomic_DNA"/>
</dbReference>
<comment type="subcellular location">
    <subcellularLocation>
        <location evidence="1">Membrane</location>
        <topology evidence="1">Single-pass membrane protein</topology>
    </subcellularLocation>
</comment>
<evidence type="ECO:0000313" key="5">
    <source>
        <dbReference type="Proteomes" id="UP001231189"/>
    </source>
</evidence>
<evidence type="ECO:0000256" key="1">
    <source>
        <dbReference type="ARBA" id="ARBA00004167"/>
    </source>
</evidence>
<dbReference type="AlphaFoldDB" id="A0AAD8X875"/>
<reference evidence="4" key="1">
    <citation type="submission" date="2023-07" db="EMBL/GenBank/DDBJ databases">
        <title>A chromosome-level genome assembly of Lolium multiflorum.</title>
        <authorList>
            <person name="Chen Y."/>
            <person name="Copetti D."/>
            <person name="Kolliker R."/>
            <person name="Studer B."/>
        </authorList>
    </citation>
    <scope>NUCLEOTIDE SEQUENCE</scope>
    <source>
        <strain evidence="4">02402/16</strain>
        <tissue evidence="4">Leaf</tissue>
    </source>
</reference>
<gene>
    <name evidence="4" type="ORF">QYE76_015942</name>
</gene>
<proteinExistence type="predicted"/>
<dbReference type="Proteomes" id="UP001231189">
    <property type="component" value="Unassembled WGS sequence"/>
</dbReference>
<keyword evidence="5" id="KW-1185">Reference proteome</keyword>
<feature type="signal peptide" evidence="2">
    <location>
        <begin position="1"/>
        <end position="22"/>
    </location>
</feature>
<accession>A0AAD8X875</accession>
<feature type="domain" description="Malectin-like" evidence="3">
    <location>
        <begin position="34"/>
        <end position="107"/>
    </location>
</feature>
<dbReference type="InterPro" id="IPR024788">
    <property type="entry name" value="Malectin-like_Carb-bd_dom"/>
</dbReference>
<feature type="chain" id="PRO_5042192332" description="Malectin-like domain-containing protein" evidence="2">
    <location>
        <begin position="23"/>
        <end position="144"/>
    </location>
</feature>
<organism evidence="4 5">
    <name type="scientific">Lolium multiflorum</name>
    <name type="common">Italian ryegrass</name>
    <name type="synonym">Lolium perenne subsp. multiflorum</name>
    <dbReference type="NCBI Taxonomy" id="4521"/>
    <lineage>
        <taxon>Eukaryota</taxon>
        <taxon>Viridiplantae</taxon>
        <taxon>Streptophyta</taxon>
        <taxon>Embryophyta</taxon>
        <taxon>Tracheophyta</taxon>
        <taxon>Spermatophyta</taxon>
        <taxon>Magnoliopsida</taxon>
        <taxon>Liliopsida</taxon>
        <taxon>Poales</taxon>
        <taxon>Poaceae</taxon>
        <taxon>BOP clade</taxon>
        <taxon>Pooideae</taxon>
        <taxon>Poodae</taxon>
        <taxon>Poeae</taxon>
        <taxon>Poeae Chloroplast Group 2 (Poeae type)</taxon>
        <taxon>Loliodinae</taxon>
        <taxon>Loliinae</taxon>
        <taxon>Lolium</taxon>
    </lineage>
</organism>
<evidence type="ECO:0000259" key="3">
    <source>
        <dbReference type="Pfam" id="PF12819"/>
    </source>
</evidence>
<evidence type="ECO:0000313" key="4">
    <source>
        <dbReference type="EMBL" id="KAK1699245.1"/>
    </source>
</evidence>
<comment type="caution">
    <text evidence="4">The sequence shown here is derived from an EMBL/GenBank/DDBJ whole genome shotgun (WGS) entry which is preliminary data.</text>
</comment>
<evidence type="ECO:0000256" key="2">
    <source>
        <dbReference type="SAM" id="SignalP"/>
    </source>
</evidence>